<dbReference type="InterPro" id="IPR049492">
    <property type="entry name" value="BD-FAE-like_dom"/>
</dbReference>
<evidence type="ECO:0000313" key="3">
    <source>
        <dbReference type="EMBL" id="KID42501.1"/>
    </source>
</evidence>
<dbReference type="RefSeq" id="WP_039143678.1">
    <property type="nucleotide sequence ID" value="NZ_JOJZ01000009.1"/>
</dbReference>
<dbReference type="Pfam" id="PF20434">
    <property type="entry name" value="BD-FAE"/>
    <property type="match status" value="1"/>
</dbReference>
<dbReference type="PATRIC" id="fig|1614.7.peg.420"/>
<protein>
    <recommendedName>
        <fullName evidence="2">BD-FAE-like domain-containing protein</fullName>
    </recommendedName>
</protein>
<evidence type="ECO:0000313" key="4">
    <source>
        <dbReference type="Proteomes" id="UP000031397"/>
    </source>
</evidence>
<reference evidence="3 4" key="1">
    <citation type="submission" date="2014-06" db="EMBL/GenBank/DDBJ databases">
        <title>Functional and comparative genomic analyses of the Drosophila gut microbiota identify candidate symbiosis factors.</title>
        <authorList>
            <person name="Newell P.D."/>
            <person name="Chaston J.M."/>
            <person name="Douglas A.E."/>
        </authorList>
    </citation>
    <scope>NUCLEOTIDE SEQUENCE [LARGE SCALE GENOMIC DNA]</scope>
    <source>
        <strain evidence="3 4">DmCS_002</strain>
    </source>
</reference>
<dbReference type="PANTHER" id="PTHR48081:SF13">
    <property type="entry name" value="ALPHA_BETA HYDROLASE"/>
    <property type="match status" value="1"/>
</dbReference>
<dbReference type="InterPro" id="IPR050300">
    <property type="entry name" value="GDXG_lipolytic_enzyme"/>
</dbReference>
<organism evidence="3 4">
    <name type="scientific">Fructilactobacillus fructivorans</name>
    <dbReference type="NCBI Taxonomy" id="1614"/>
    <lineage>
        <taxon>Bacteria</taxon>
        <taxon>Bacillati</taxon>
        <taxon>Bacillota</taxon>
        <taxon>Bacilli</taxon>
        <taxon>Lactobacillales</taxon>
        <taxon>Lactobacillaceae</taxon>
        <taxon>Fructilactobacillus</taxon>
    </lineage>
</organism>
<dbReference type="OrthoDB" id="9815425at2"/>
<sequence>MVKFIEREHPFSPADTDFVERKFIDIPYAEGERHKLDIYLPNEKRDSYPVIIDVHGGGMYFGQKSSFKLNGALELLKRGYAVVSPNYSLSYMKPFPIAIYELKAVVRFVKAHADSYHFDSNAVFMMGESSGAQLAMLLAASEASGHLESDFGSDFDYSSQVNGVISSYGLYDMALLKPEFEALGQVPNFKETGDSDSFEGAMLGFHRPVDVPDLVAEADPTTYLNEAMVPALLYAGTGDRVVPYVQTINMAAELIKFIGKQNVEVHIIDGVPHGPSGFMNETVFDQKDQFMKRVMKQNKNAS</sequence>
<dbReference type="Proteomes" id="UP000031397">
    <property type="component" value="Unassembled WGS sequence"/>
</dbReference>
<evidence type="ECO:0000259" key="2">
    <source>
        <dbReference type="Pfam" id="PF20434"/>
    </source>
</evidence>
<dbReference type="SUPFAM" id="SSF53474">
    <property type="entry name" value="alpha/beta-Hydrolases"/>
    <property type="match status" value="1"/>
</dbReference>
<accession>A0A0C1PRJ4</accession>
<keyword evidence="1" id="KW-0378">Hydrolase</keyword>
<dbReference type="Gene3D" id="3.40.50.1820">
    <property type="entry name" value="alpha/beta hydrolase"/>
    <property type="match status" value="1"/>
</dbReference>
<comment type="caution">
    <text evidence="3">The sequence shown here is derived from an EMBL/GenBank/DDBJ whole genome shotgun (WGS) entry which is preliminary data.</text>
</comment>
<name>A0A0C1PRJ4_9LACO</name>
<dbReference type="EMBL" id="JOJZ01000009">
    <property type="protein sequence ID" value="KID42501.1"/>
    <property type="molecule type" value="Genomic_DNA"/>
</dbReference>
<dbReference type="PANTHER" id="PTHR48081">
    <property type="entry name" value="AB HYDROLASE SUPERFAMILY PROTEIN C4A8.06C"/>
    <property type="match status" value="1"/>
</dbReference>
<evidence type="ECO:0000256" key="1">
    <source>
        <dbReference type="ARBA" id="ARBA00022801"/>
    </source>
</evidence>
<keyword evidence="4" id="KW-1185">Reference proteome</keyword>
<dbReference type="GeneID" id="74913113"/>
<dbReference type="InterPro" id="IPR029058">
    <property type="entry name" value="AB_hydrolase_fold"/>
</dbReference>
<proteinExistence type="predicted"/>
<dbReference type="GO" id="GO:0016787">
    <property type="term" value="F:hydrolase activity"/>
    <property type="evidence" value="ECO:0007669"/>
    <property type="project" value="UniProtKB-KW"/>
</dbReference>
<dbReference type="AlphaFoldDB" id="A0A0C1PRJ4"/>
<feature type="domain" description="BD-FAE-like" evidence="2">
    <location>
        <begin position="36"/>
        <end position="254"/>
    </location>
</feature>
<gene>
    <name evidence="3" type="ORF">LfDm3_0430</name>
</gene>